<keyword evidence="2" id="KW-0732">Signal</keyword>
<feature type="chain" id="PRO_5012917372" description="Secreted protein" evidence="2">
    <location>
        <begin position="25"/>
        <end position="88"/>
    </location>
</feature>
<keyword evidence="1" id="KW-0812">Transmembrane</keyword>
<feature type="transmembrane region" description="Helical" evidence="1">
    <location>
        <begin position="70"/>
        <end position="86"/>
    </location>
</feature>
<sequence length="88" mass="10415">MGIPSVNFLLLLVFEIFCSHTHHSLKIFFRFRTPENMYFRCNLNFENLTRSQYFLLLGSRKRKLKKNSNGICHVAVASCVGYFFLFKN</sequence>
<dbReference type="AlphaFoldDB" id="A0A224XRV8"/>
<evidence type="ECO:0000256" key="1">
    <source>
        <dbReference type="SAM" id="Phobius"/>
    </source>
</evidence>
<protein>
    <recommendedName>
        <fullName evidence="4">Secreted protein</fullName>
    </recommendedName>
</protein>
<name>A0A224XRV8_9HEMI</name>
<feature type="signal peptide" evidence="2">
    <location>
        <begin position="1"/>
        <end position="24"/>
    </location>
</feature>
<organism evidence="3">
    <name type="scientific">Panstrongylus lignarius</name>
    <dbReference type="NCBI Taxonomy" id="156445"/>
    <lineage>
        <taxon>Eukaryota</taxon>
        <taxon>Metazoa</taxon>
        <taxon>Ecdysozoa</taxon>
        <taxon>Arthropoda</taxon>
        <taxon>Hexapoda</taxon>
        <taxon>Insecta</taxon>
        <taxon>Pterygota</taxon>
        <taxon>Neoptera</taxon>
        <taxon>Paraneoptera</taxon>
        <taxon>Hemiptera</taxon>
        <taxon>Heteroptera</taxon>
        <taxon>Panheteroptera</taxon>
        <taxon>Cimicomorpha</taxon>
        <taxon>Reduviidae</taxon>
        <taxon>Triatominae</taxon>
        <taxon>Panstrongylus</taxon>
    </lineage>
</organism>
<reference evidence="3" key="1">
    <citation type="journal article" date="2018" name="PLoS Negl. Trop. Dis.">
        <title>An insight into the salivary gland and fat body transcriptome of Panstrongylus lignarius (Hemiptera: Heteroptera), the main vector of Chagas disease in Peru.</title>
        <authorList>
            <person name="Nevoa J.C."/>
            <person name="Mendes M.T."/>
            <person name="da Silva M.V."/>
            <person name="Soares S.C."/>
            <person name="Oliveira C.J.F."/>
            <person name="Ribeiro J.M.C."/>
        </authorList>
    </citation>
    <scope>NUCLEOTIDE SEQUENCE</scope>
</reference>
<accession>A0A224XRV8</accession>
<keyword evidence="1" id="KW-1133">Transmembrane helix</keyword>
<evidence type="ECO:0008006" key="4">
    <source>
        <dbReference type="Google" id="ProtNLM"/>
    </source>
</evidence>
<keyword evidence="1" id="KW-0472">Membrane</keyword>
<proteinExistence type="predicted"/>
<dbReference type="EMBL" id="GFTR01001190">
    <property type="protein sequence ID" value="JAW15236.1"/>
    <property type="molecule type" value="Transcribed_RNA"/>
</dbReference>
<evidence type="ECO:0000313" key="3">
    <source>
        <dbReference type="EMBL" id="JAW15236.1"/>
    </source>
</evidence>
<evidence type="ECO:0000256" key="2">
    <source>
        <dbReference type="SAM" id="SignalP"/>
    </source>
</evidence>